<dbReference type="Proteomes" id="UP001238450">
    <property type="component" value="Unassembled WGS sequence"/>
</dbReference>
<dbReference type="RefSeq" id="WP_307250948.1">
    <property type="nucleotide sequence ID" value="NZ_JAUSUV010000002.1"/>
</dbReference>
<gene>
    <name evidence="2" type="ORF">J2Z48_000641</name>
</gene>
<dbReference type="SUPFAM" id="SSF48452">
    <property type="entry name" value="TPR-like"/>
    <property type="match status" value="2"/>
</dbReference>
<dbReference type="PANTHER" id="PTHR10098">
    <property type="entry name" value="RAPSYN-RELATED"/>
    <property type="match status" value="1"/>
</dbReference>
<name>A0AAJ1TH67_9BACL</name>
<dbReference type="AlphaFoldDB" id="A0AAJ1TH67"/>
<dbReference type="Gene3D" id="1.25.40.10">
    <property type="entry name" value="Tetratricopeptide repeat domain"/>
    <property type="match status" value="2"/>
</dbReference>
<keyword evidence="1" id="KW-0802">TPR repeat</keyword>
<organism evidence="2 3">
    <name type="scientific">Croceifilum oryzae</name>
    <dbReference type="NCBI Taxonomy" id="1553429"/>
    <lineage>
        <taxon>Bacteria</taxon>
        <taxon>Bacillati</taxon>
        <taxon>Bacillota</taxon>
        <taxon>Bacilli</taxon>
        <taxon>Bacillales</taxon>
        <taxon>Thermoactinomycetaceae</taxon>
        <taxon>Croceifilum</taxon>
    </lineage>
</organism>
<comment type="caution">
    <text evidence="2">The sequence shown here is derived from an EMBL/GenBank/DDBJ whole genome shotgun (WGS) entry which is preliminary data.</text>
</comment>
<protein>
    <submittedName>
        <fullName evidence="2">Tetratricopeptide (TPR) repeat protein</fullName>
    </submittedName>
</protein>
<proteinExistence type="predicted"/>
<dbReference type="PANTHER" id="PTHR10098:SF108">
    <property type="entry name" value="TETRATRICOPEPTIDE REPEAT PROTEIN 28"/>
    <property type="match status" value="1"/>
</dbReference>
<evidence type="ECO:0000313" key="2">
    <source>
        <dbReference type="EMBL" id="MDQ0416477.1"/>
    </source>
</evidence>
<dbReference type="InterPro" id="IPR011990">
    <property type="entry name" value="TPR-like_helical_dom_sf"/>
</dbReference>
<dbReference type="Pfam" id="PF13424">
    <property type="entry name" value="TPR_12"/>
    <property type="match status" value="2"/>
</dbReference>
<dbReference type="EMBL" id="JAUSUV010000002">
    <property type="protein sequence ID" value="MDQ0416477.1"/>
    <property type="molecule type" value="Genomic_DNA"/>
</dbReference>
<feature type="repeat" description="TPR" evidence="1">
    <location>
        <begin position="293"/>
        <end position="326"/>
    </location>
</feature>
<evidence type="ECO:0000313" key="3">
    <source>
        <dbReference type="Proteomes" id="UP001238450"/>
    </source>
</evidence>
<dbReference type="InterPro" id="IPR019734">
    <property type="entry name" value="TPR_rpt"/>
</dbReference>
<keyword evidence="3" id="KW-1185">Reference proteome</keyword>
<sequence length="380" mass="44396">MVKTENDELKKLTFQLDAVEHMIEDGSLRLAHSLLDQVEMDDFHPLAPWYFCLHGHILEKNKDYKSAEKKHLEAIQVYSKYNLNPTDNIIARCYNGLGICRYFQNDYDHAIDYINQGLEAYDDTKEMKQIKYKLYINKVLYLMNASRNDEALLILNEVWPLRSEIDINNGALLDFYSFRAIFLRNRGLFQEAINVCEEGFKILKGINSRNRYLDLLNILGSIHLYLKELDTAYDRFTLALASDQDAKYPRRQVESHTWLGILYNCKKEWSKAKKHLEISIDLSKKIPNTSGLAKALIVMGNTHYFQNSYLEAISYYEQAITICEEHGHRHRQYSALLKKADCFVKMGKIEDPDFIDCLKKKFLLGIDINLKSEEDAYEIV</sequence>
<evidence type="ECO:0000256" key="1">
    <source>
        <dbReference type="PROSITE-ProRule" id="PRU00339"/>
    </source>
</evidence>
<reference evidence="2 3" key="1">
    <citation type="submission" date="2023-07" db="EMBL/GenBank/DDBJ databases">
        <title>Genomic Encyclopedia of Type Strains, Phase IV (KMG-IV): sequencing the most valuable type-strain genomes for metagenomic binning, comparative biology and taxonomic classification.</title>
        <authorList>
            <person name="Goeker M."/>
        </authorList>
    </citation>
    <scope>NUCLEOTIDE SEQUENCE [LARGE SCALE GENOMIC DNA]</scope>
    <source>
        <strain evidence="2 3">DSM 46876</strain>
    </source>
</reference>
<dbReference type="PROSITE" id="PS50005">
    <property type="entry name" value="TPR"/>
    <property type="match status" value="1"/>
</dbReference>
<dbReference type="SMART" id="SM00028">
    <property type="entry name" value="TPR"/>
    <property type="match status" value="6"/>
</dbReference>
<accession>A0AAJ1TH67</accession>